<dbReference type="InterPro" id="IPR050109">
    <property type="entry name" value="HTH-type_TetR-like_transc_reg"/>
</dbReference>
<dbReference type="PROSITE" id="PS50977">
    <property type="entry name" value="HTH_TETR_2"/>
    <property type="match status" value="1"/>
</dbReference>
<organism evidence="5 6">
    <name type="scientific">Streptomyces chisholmiae</name>
    <dbReference type="NCBI Taxonomy" id="3075540"/>
    <lineage>
        <taxon>Bacteria</taxon>
        <taxon>Bacillati</taxon>
        <taxon>Actinomycetota</taxon>
        <taxon>Actinomycetes</taxon>
        <taxon>Kitasatosporales</taxon>
        <taxon>Streptomycetaceae</taxon>
        <taxon>Streptomyces</taxon>
    </lineage>
</organism>
<protein>
    <submittedName>
        <fullName evidence="5">Helix-turn-helix domain-containing protein</fullName>
    </submittedName>
</protein>
<evidence type="ECO:0000256" key="3">
    <source>
        <dbReference type="SAM" id="Phobius"/>
    </source>
</evidence>
<keyword evidence="3" id="KW-0472">Membrane</keyword>
<gene>
    <name evidence="5" type="ORF">RM844_13370</name>
</gene>
<feature type="DNA-binding region" description="H-T-H motif" evidence="2">
    <location>
        <begin position="30"/>
        <end position="49"/>
    </location>
</feature>
<keyword evidence="1 2" id="KW-0238">DNA-binding</keyword>
<sequence>MSPRSSAALRGNILDSARRLFSERGYEATSLQDIASDVGCSKASLLYHFKNKDALLIELLTPVTRRLAGLLDEVAPLAGEALVRATVSALVDSAVEYRLEIRLLFEDLPRLPHRPELNLVPDTTERTLDCLTGRSRDPRARVAAWMVLTGIALTAGASADAALGDDVSDTDLRQGLIDAALRALGH</sequence>
<feature type="domain" description="HTH tetR-type" evidence="4">
    <location>
        <begin position="7"/>
        <end position="67"/>
    </location>
</feature>
<evidence type="ECO:0000313" key="6">
    <source>
        <dbReference type="Proteomes" id="UP001183410"/>
    </source>
</evidence>
<keyword evidence="6" id="KW-1185">Reference proteome</keyword>
<dbReference type="Gene3D" id="1.10.357.10">
    <property type="entry name" value="Tetracycline Repressor, domain 2"/>
    <property type="match status" value="1"/>
</dbReference>
<dbReference type="InterPro" id="IPR009057">
    <property type="entry name" value="Homeodomain-like_sf"/>
</dbReference>
<dbReference type="SUPFAM" id="SSF46689">
    <property type="entry name" value="Homeodomain-like"/>
    <property type="match status" value="1"/>
</dbReference>
<keyword evidence="3" id="KW-1133">Transmembrane helix</keyword>
<name>A0ABU2JQL5_9ACTN</name>
<reference evidence="6" key="1">
    <citation type="submission" date="2023-07" db="EMBL/GenBank/DDBJ databases">
        <title>30 novel species of actinomycetes from the DSMZ collection.</title>
        <authorList>
            <person name="Nouioui I."/>
        </authorList>
    </citation>
    <scope>NUCLEOTIDE SEQUENCE [LARGE SCALE GENOMIC DNA]</scope>
    <source>
        <strain evidence="6">DSM 44915</strain>
    </source>
</reference>
<dbReference type="PANTHER" id="PTHR30055:SF237">
    <property type="entry name" value="TRANSCRIPTIONAL REPRESSOR MCE3R"/>
    <property type="match status" value="1"/>
</dbReference>
<evidence type="ECO:0000259" key="4">
    <source>
        <dbReference type="PROSITE" id="PS50977"/>
    </source>
</evidence>
<keyword evidence="3" id="KW-0812">Transmembrane</keyword>
<comment type="caution">
    <text evidence="5">The sequence shown here is derived from an EMBL/GenBank/DDBJ whole genome shotgun (WGS) entry which is preliminary data.</text>
</comment>
<dbReference type="PRINTS" id="PR00455">
    <property type="entry name" value="HTHTETR"/>
</dbReference>
<evidence type="ECO:0000256" key="2">
    <source>
        <dbReference type="PROSITE-ProRule" id="PRU00335"/>
    </source>
</evidence>
<feature type="transmembrane region" description="Helical" evidence="3">
    <location>
        <begin position="142"/>
        <end position="163"/>
    </location>
</feature>
<dbReference type="RefSeq" id="WP_311667334.1">
    <property type="nucleotide sequence ID" value="NZ_JAVREO010000007.1"/>
</dbReference>
<dbReference type="Proteomes" id="UP001183410">
    <property type="component" value="Unassembled WGS sequence"/>
</dbReference>
<dbReference type="PANTHER" id="PTHR30055">
    <property type="entry name" value="HTH-TYPE TRANSCRIPTIONAL REGULATOR RUTR"/>
    <property type="match status" value="1"/>
</dbReference>
<dbReference type="EMBL" id="JAVREO010000007">
    <property type="protein sequence ID" value="MDT0267275.1"/>
    <property type="molecule type" value="Genomic_DNA"/>
</dbReference>
<proteinExistence type="predicted"/>
<accession>A0ABU2JQL5</accession>
<evidence type="ECO:0000256" key="1">
    <source>
        <dbReference type="ARBA" id="ARBA00023125"/>
    </source>
</evidence>
<evidence type="ECO:0000313" key="5">
    <source>
        <dbReference type="EMBL" id="MDT0267275.1"/>
    </source>
</evidence>
<dbReference type="InterPro" id="IPR001647">
    <property type="entry name" value="HTH_TetR"/>
</dbReference>
<dbReference type="Pfam" id="PF00440">
    <property type="entry name" value="TetR_N"/>
    <property type="match status" value="1"/>
</dbReference>